<dbReference type="InterPro" id="IPR007569">
    <property type="entry name" value="DUF559"/>
</dbReference>
<protein>
    <submittedName>
        <fullName evidence="2">Very-short-patch-repair endonuclease</fullName>
    </submittedName>
</protein>
<sequence>MLDRGSPFRSMIKWNRSARPSRPRAMTTTGRPFVGAEAIAAGAVTPAELRGPRYRSPFRGIHVAADAPDTFTTRCEAGFLAVRGHGALAGYAASEILGADCAPARAPVELVTTDGRKRRDRAGLVAHRDTVLDDEILHDVPIRVRDRRGRWRVLPGRTVDTTSPLRTAFDLARREPRIEAVIALDALGCQCGVDPAEVLGLATRHPGVRGLDRLPGLIALADVRAESPMETRIRLALLDGGLPAPELQFELGRYRLDLAYPAAMLAIEYDGEHHRTAEQARYDLERQSYVDSRGWTVLRPPDFEVLGRPDVVADRVRHALAFRRDRSAW</sequence>
<dbReference type="Gene3D" id="3.40.960.10">
    <property type="entry name" value="VSR Endonuclease"/>
    <property type="match status" value="1"/>
</dbReference>
<keyword evidence="2" id="KW-0540">Nuclease</keyword>
<reference evidence="2 3" key="1">
    <citation type="submission" date="2019-03" db="EMBL/GenBank/DDBJ databases">
        <title>Sequencing the genomes of 1000 actinobacteria strains.</title>
        <authorList>
            <person name="Klenk H.-P."/>
        </authorList>
    </citation>
    <scope>NUCLEOTIDE SEQUENCE [LARGE SCALE GENOMIC DNA]</scope>
    <source>
        <strain evidence="2 3">DSM 44969</strain>
    </source>
</reference>
<accession>A0A4R1HHR5</accession>
<evidence type="ECO:0000259" key="1">
    <source>
        <dbReference type="Pfam" id="PF04480"/>
    </source>
</evidence>
<keyword evidence="3" id="KW-1185">Reference proteome</keyword>
<evidence type="ECO:0000313" key="2">
    <source>
        <dbReference type="EMBL" id="TCK19840.1"/>
    </source>
</evidence>
<dbReference type="Proteomes" id="UP000295560">
    <property type="component" value="Unassembled WGS sequence"/>
</dbReference>
<dbReference type="Pfam" id="PF04480">
    <property type="entry name" value="DUF559"/>
    <property type="match status" value="1"/>
</dbReference>
<dbReference type="EMBL" id="SMFZ01000002">
    <property type="protein sequence ID" value="TCK19840.1"/>
    <property type="molecule type" value="Genomic_DNA"/>
</dbReference>
<dbReference type="SUPFAM" id="SSF52980">
    <property type="entry name" value="Restriction endonuclease-like"/>
    <property type="match status" value="1"/>
</dbReference>
<comment type="caution">
    <text evidence="2">The sequence shown here is derived from an EMBL/GenBank/DDBJ whole genome shotgun (WGS) entry which is preliminary data.</text>
</comment>
<dbReference type="AlphaFoldDB" id="A0A4R1HHR5"/>
<proteinExistence type="predicted"/>
<name>A0A4R1HHR5_PSEEN</name>
<keyword evidence="2" id="KW-0255">Endonuclease</keyword>
<dbReference type="InterPro" id="IPR011335">
    <property type="entry name" value="Restrct_endonuc-II-like"/>
</dbReference>
<gene>
    <name evidence="2" type="ORF">EV378_3783</name>
</gene>
<evidence type="ECO:0000313" key="3">
    <source>
        <dbReference type="Proteomes" id="UP000295560"/>
    </source>
</evidence>
<organism evidence="2 3">
    <name type="scientific">Pseudonocardia endophytica</name>
    <dbReference type="NCBI Taxonomy" id="401976"/>
    <lineage>
        <taxon>Bacteria</taxon>
        <taxon>Bacillati</taxon>
        <taxon>Actinomycetota</taxon>
        <taxon>Actinomycetes</taxon>
        <taxon>Pseudonocardiales</taxon>
        <taxon>Pseudonocardiaceae</taxon>
        <taxon>Pseudonocardia</taxon>
    </lineage>
</organism>
<feature type="domain" description="DUF559" evidence="1">
    <location>
        <begin position="248"/>
        <end position="320"/>
    </location>
</feature>
<keyword evidence="2" id="KW-0378">Hydrolase</keyword>
<dbReference type="GO" id="GO:0004519">
    <property type="term" value="F:endonuclease activity"/>
    <property type="evidence" value="ECO:0007669"/>
    <property type="project" value="UniProtKB-KW"/>
</dbReference>